<proteinExistence type="predicted"/>
<protein>
    <submittedName>
        <fullName evidence="2">Uncharacterized protein</fullName>
    </submittedName>
</protein>
<feature type="region of interest" description="Disordered" evidence="1">
    <location>
        <begin position="96"/>
        <end position="127"/>
    </location>
</feature>
<evidence type="ECO:0000256" key="1">
    <source>
        <dbReference type="SAM" id="MobiDB-lite"/>
    </source>
</evidence>
<dbReference type="AlphaFoldDB" id="A0A6J4RGV7"/>
<feature type="compositionally biased region" description="Basic and acidic residues" evidence="1">
    <location>
        <begin position="104"/>
        <end position="118"/>
    </location>
</feature>
<sequence length="127" mass="14464">MQTISAYTGRSRASVARDLDRFKERGLEGLFDGTAPGNSPRITAQMRTFMEGKLSEERTWNATQLSEVLRESYGVEVTPEAVRQHLVSMGYSCKRTRYVPNKPPEQERKAREELEGLKKGRLRARSS</sequence>
<reference evidence="2" key="1">
    <citation type="submission" date="2020-02" db="EMBL/GenBank/DDBJ databases">
        <authorList>
            <person name="Meier V. D."/>
        </authorList>
    </citation>
    <scope>NUCLEOTIDE SEQUENCE</scope>
    <source>
        <strain evidence="2">AVDCRST_MAG58</strain>
    </source>
</reference>
<name>A0A6J4RGV7_9ACTN</name>
<dbReference type="Pfam" id="PF13565">
    <property type="entry name" value="HTH_32"/>
    <property type="match status" value="1"/>
</dbReference>
<organism evidence="2">
    <name type="scientific">uncultured Rubrobacteraceae bacterium</name>
    <dbReference type="NCBI Taxonomy" id="349277"/>
    <lineage>
        <taxon>Bacteria</taxon>
        <taxon>Bacillati</taxon>
        <taxon>Actinomycetota</taxon>
        <taxon>Rubrobacteria</taxon>
        <taxon>Rubrobacterales</taxon>
        <taxon>Rubrobacteraceae</taxon>
        <taxon>environmental samples</taxon>
    </lineage>
</organism>
<gene>
    <name evidence="2" type="ORF">AVDCRST_MAG58-4091</name>
</gene>
<dbReference type="InterPro" id="IPR009057">
    <property type="entry name" value="Homeodomain-like_sf"/>
</dbReference>
<accession>A0A6J4RGV7</accession>
<evidence type="ECO:0000313" key="2">
    <source>
        <dbReference type="EMBL" id="CAA9473316.1"/>
    </source>
</evidence>
<dbReference type="SUPFAM" id="SSF46689">
    <property type="entry name" value="Homeodomain-like"/>
    <property type="match status" value="1"/>
</dbReference>
<dbReference type="EMBL" id="CADCVF010000084">
    <property type="protein sequence ID" value="CAA9473316.1"/>
    <property type="molecule type" value="Genomic_DNA"/>
</dbReference>